<accession>A0A978V5Q2</accession>
<dbReference type="AlphaFoldDB" id="A0A978V5Q2"/>
<keyword evidence="1" id="KW-1133">Transmembrane helix</keyword>
<gene>
    <name evidence="2" type="ORF">FEM48_Zijuj07G0164900</name>
</gene>
<sequence length="124" mass="14454">MKEDNFRTAKVWNMKLCTSSPIGANFIYVLQRASKAKMITREVLLCLVALLVVWVSHCVYRWKNPKCHGKLPPGSMGFPFIGETIQFFIPNHSLYDIPPFIRSRMARYVYICVCVYIFIYIELP</sequence>
<keyword evidence="1" id="KW-0472">Membrane</keyword>
<evidence type="ECO:0000256" key="1">
    <source>
        <dbReference type="SAM" id="Phobius"/>
    </source>
</evidence>
<name>A0A978V5Q2_ZIZJJ</name>
<dbReference type="Proteomes" id="UP000813462">
    <property type="component" value="Unassembled WGS sequence"/>
</dbReference>
<evidence type="ECO:0000313" key="2">
    <source>
        <dbReference type="EMBL" id="KAH7522685.1"/>
    </source>
</evidence>
<organism evidence="2 3">
    <name type="scientific">Ziziphus jujuba var. spinosa</name>
    <dbReference type="NCBI Taxonomy" id="714518"/>
    <lineage>
        <taxon>Eukaryota</taxon>
        <taxon>Viridiplantae</taxon>
        <taxon>Streptophyta</taxon>
        <taxon>Embryophyta</taxon>
        <taxon>Tracheophyta</taxon>
        <taxon>Spermatophyta</taxon>
        <taxon>Magnoliopsida</taxon>
        <taxon>eudicotyledons</taxon>
        <taxon>Gunneridae</taxon>
        <taxon>Pentapetalae</taxon>
        <taxon>rosids</taxon>
        <taxon>fabids</taxon>
        <taxon>Rosales</taxon>
        <taxon>Rhamnaceae</taxon>
        <taxon>Paliureae</taxon>
        <taxon>Ziziphus</taxon>
    </lineage>
</organism>
<reference evidence="2" key="1">
    <citation type="journal article" date="2021" name="Front. Plant Sci.">
        <title>Chromosome-Scale Genome Assembly for Chinese Sour Jujube and Insights Into Its Genome Evolution and Domestication Signature.</title>
        <authorList>
            <person name="Shen L.-Y."/>
            <person name="Luo H."/>
            <person name="Wang X.-L."/>
            <person name="Wang X.-M."/>
            <person name="Qiu X.-J."/>
            <person name="Liu H."/>
            <person name="Zhou S.-S."/>
            <person name="Jia K.-H."/>
            <person name="Nie S."/>
            <person name="Bao Y.-T."/>
            <person name="Zhang R.-G."/>
            <person name="Yun Q.-Z."/>
            <person name="Chai Y.-H."/>
            <person name="Lu J.-Y."/>
            <person name="Li Y."/>
            <person name="Zhao S.-W."/>
            <person name="Mao J.-F."/>
            <person name="Jia S.-G."/>
            <person name="Mao Y.-M."/>
        </authorList>
    </citation>
    <scope>NUCLEOTIDE SEQUENCE</scope>
    <source>
        <strain evidence="2">AT0</strain>
        <tissue evidence="2">Leaf</tissue>
    </source>
</reference>
<evidence type="ECO:0000313" key="3">
    <source>
        <dbReference type="Proteomes" id="UP000813462"/>
    </source>
</evidence>
<protein>
    <submittedName>
        <fullName evidence="2">Uncharacterized protein</fullName>
    </submittedName>
</protein>
<dbReference type="EMBL" id="JAEACU010000007">
    <property type="protein sequence ID" value="KAH7522685.1"/>
    <property type="molecule type" value="Genomic_DNA"/>
</dbReference>
<keyword evidence="1" id="KW-0812">Transmembrane</keyword>
<feature type="transmembrane region" description="Helical" evidence="1">
    <location>
        <begin position="43"/>
        <end position="62"/>
    </location>
</feature>
<proteinExistence type="predicted"/>
<feature type="transmembrane region" description="Helical" evidence="1">
    <location>
        <begin position="105"/>
        <end position="123"/>
    </location>
</feature>
<comment type="caution">
    <text evidence="2">The sequence shown here is derived from an EMBL/GenBank/DDBJ whole genome shotgun (WGS) entry which is preliminary data.</text>
</comment>